<feature type="active site" evidence="8">
    <location>
        <position position="92"/>
    </location>
</feature>
<dbReference type="RefSeq" id="WP_006194021.1">
    <property type="nucleotide sequence ID" value="NC_015437.1"/>
</dbReference>
<dbReference type="NCBIfam" id="TIGR00520">
    <property type="entry name" value="asnASE_II"/>
    <property type="match status" value="1"/>
</dbReference>
<dbReference type="KEGG" id="ssg:Selsp_1993"/>
<dbReference type="InterPro" id="IPR036152">
    <property type="entry name" value="Asp/glu_Ase-like_sf"/>
</dbReference>
<evidence type="ECO:0000256" key="5">
    <source>
        <dbReference type="PIRSR" id="PIRSR001220-1"/>
    </source>
</evidence>
<dbReference type="EMBL" id="CP002637">
    <property type="protein sequence ID" value="AEC00943.1"/>
    <property type="molecule type" value="Genomic_DNA"/>
</dbReference>
<dbReference type="GO" id="GO:0006528">
    <property type="term" value="P:asparagine metabolic process"/>
    <property type="evidence" value="ECO:0007669"/>
    <property type="project" value="InterPro"/>
</dbReference>
<dbReference type="EMBL" id="ACKP02000055">
    <property type="protein sequence ID" value="EEX76040.1"/>
    <property type="molecule type" value="Genomic_DNA"/>
</dbReference>
<dbReference type="Gene3D" id="3.40.50.40">
    <property type="match status" value="1"/>
</dbReference>
<dbReference type="PIRSF" id="PIRSF500176">
    <property type="entry name" value="L_ASNase"/>
    <property type="match status" value="1"/>
</dbReference>
<dbReference type="CDD" id="cd08964">
    <property type="entry name" value="L-asparaginase_II"/>
    <property type="match status" value="1"/>
</dbReference>
<feature type="binding site" evidence="6">
    <location>
        <position position="60"/>
    </location>
    <ligand>
        <name>substrate</name>
    </ligand>
</feature>
<evidence type="ECO:0000259" key="11">
    <source>
        <dbReference type="Pfam" id="PF17763"/>
    </source>
</evidence>
<dbReference type="InterPro" id="IPR027475">
    <property type="entry name" value="Asparaginase/glutaminase_AS2"/>
</dbReference>
<proteinExistence type="inferred from homology"/>
<feature type="active site" description="O-isoaspartyl threonine intermediate" evidence="5">
    <location>
        <position position="13"/>
    </location>
</feature>
<reference evidence="12 15" key="2">
    <citation type="submission" date="2011-04" db="EMBL/GenBank/DDBJ databases">
        <title>The complete genome of Selenomonas sputigena DSM 20758.</title>
        <authorList>
            <consortium name="US DOE Joint Genome Institute (JGI-PGF)"/>
            <person name="Lucas S."/>
            <person name="Copeland A."/>
            <person name="Lapidus A."/>
            <person name="Bruce D."/>
            <person name="Goodwin L."/>
            <person name="Pitluck S."/>
            <person name="Peters L."/>
            <person name="Kyrpides N."/>
            <person name="Mavromatis K."/>
            <person name="Ivanova N."/>
            <person name="Ovchinnikova G."/>
            <person name="Teshima H."/>
            <person name="Detter J.C."/>
            <person name="Tapia R."/>
            <person name="Han C."/>
            <person name="Land M."/>
            <person name="Hauser L."/>
            <person name="Markowitz V."/>
            <person name="Cheng J.-F."/>
            <person name="Hugenholtz P."/>
            <person name="Woyke T."/>
            <person name="Wu D."/>
            <person name="Gronow S."/>
            <person name="Wellnitz S."/>
            <person name="Schneider S."/>
            <person name="Klenk H.-P."/>
            <person name="Eisen J.A."/>
        </authorList>
    </citation>
    <scope>NUCLEOTIDE SEQUENCE [LARGE SCALE GENOMIC DNA]</scope>
    <source>
        <strain evidence="12">ATCC 35185</strain>
        <strain evidence="15">ATCC 35185 / DSM 20758 / VPI D19B-28</strain>
    </source>
</reference>
<dbReference type="InterPro" id="IPR037152">
    <property type="entry name" value="L-asparaginase_N_sf"/>
</dbReference>
<dbReference type="PIRSF" id="PIRSF001220">
    <property type="entry name" value="L-ASNase_gatD"/>
    <property type="match status" value="1"/>
</dbReference>
<keyword evidence="3 13" id="KW-0378">Hydrolase</keyword>
<dbReference type="InterPro" id="IPR027474">
    <property type="entry name" value="L-asparaginase_N"/>
</dbReference>
<dbReference type="InterPro" id="IPR020827">
    <property type="entry name" value="Asparaginase/glutaminase_AS1"/>
</dbReference>
<dbReference type="SFLD" id="SFLDS00057">
    <property type="entry name" value="Glutaminase/Asparaginase"/>
    <property type="match status" value="1"/>
</dbReference>
<dbReference type="PRINTS" id="PR00139">
    <property type="entry name" value="ASNGLNASE"/>
</dbReference>
<evidence type="ECO:0000313" key="12">
    <source>
        <dbReference type="EMBL" id="AEC00943.1"/>
    </source>
</evidence>
<dbReference type="AlphaFoldDB" id="C9LYU0"/>
<evidence type="ECO:0000256" key="1">
    <source>
        <dbReference type="ARBA" id="ARBA00010518"/>
    </source>
</evidence>
<evidence type="ECO:0000256" key="7">
    <source>
        <dbReference type="PROSITE-ProRule" id="PRU10099"/>
    </source>
</evidence>
<dbReference type="PROSITE" id="PS51732">
    <property type="entry name" value="ASN_GLN_ASE_3"/>
    <property type="match status" value="1"/>
</dbReference>
<dbReference type="SMART" id="SM00870">
    <property type="entry name" value="Asparaginase"/>
    <property type="match status" value="1"/>
</dbReference>
<evidence type="ECO:0000256" key="2">
    <source>
        <dbReference type="ARBA" id="ARBA00012920"/>
    </source>
</evidence>
<dbReference type="STRING" id="546271.Selsp_1993"/>
<dbReference type="Proteomes" id="UP000003505">
    <property type="component" value="Unassembled WGS sequence"/>
</dbReference>
<dbReference type="Proteomes" id="UP000011124">
    <property type="component" value="Chromosome"/>
</dbReference>
<comment type="similarity">
    <text evidence="1 9">Belongs to the asparaginase 1 family.</text>
</comment>
<dbReference type="FunFam" id="3.40.50.1170:FF:000001">
    <property type="entry name" value="L-asparaginase 2"/>
    <property type="match status" value="1"/>
</dbReference>
<feature type="domain" description="Asparaginase/glutaminase C-terminal" evidence="11">
    <location>
        <begin position="217"/>
        <end position="325"/>
    </location>
</feature>
<dbReference type="SUPFAM" id="SSF53774">
    <property type="entry name" value="Glutaminase/Asparaginase"/>
    <property type="match status" value="1"/>
</dbReference>
<dbReference type="Gene3D" id="3.40.50.1170">
    <property type="entry name" value="L-asparaginase, N-terminal domain"/>
    <property type="match status" value="1"/>
</dbReference>
<name>C9LYU0_SELS3</name>
<comment type="catalytic activity">
    <reaction evidence="4">
        <text>L-asparagine + H2O = L-aspartate + NH4(+)</text>
        <dbReference type="Rhea" id="RHEA:21016"/>
        <dbReference type="ChEBI" id="CHEBI:15377"/>
        <dbReference type="ChEBI" id="CHEBI:28938"/>
        <dbReference type="ChEBI" id="CHEBI:29991"/>
        <dbReference type="ChEBI" id="CHEBI:58048"/>
        <dbReference type="EC" id="3.5.1.1"/>
    </reaction>
</comment>
<dbReference type="HOGENOM" id="CLU_019134_1_2_9"/>
<dbReference type="OrthoDB" id="9788068at2"/>
<evidence type="ECO:0000313" key="13">
    <source>
        <dbReference type="EMBL" id="EEX76040.1"/>
    </source>
</evidence>
<evidence type="ECO:0000256" key="3">
    <source>
        <dbReference type="ARBA" id="ARBA00022801"/>
    </source>
</evidence>
<dbReference type="InterPro" id="IPR040919">
    <property type="entry name" value="Asparaginase_C"/>
</dbReference>
<dbReference type="InterPro" id="IPR027473">
    <property type="entry name" value="L-asparaginase_C"/>
</dbReference>
<dbReference type="GO" id="GO:0004067">
    <property type="term" value="F:asparaginase activity"/>
    <property type="evidence" value="ECO:0007669"/>
    <property type="project" value="UniProtKB-UniRule"/>
</dbReference>
<dbReference type="InterPro" id="IPR004550">
    <property type="entry name" value="AsnASE_II"/>
</dbReference>
<evidence type="ECO:0000256" key="9">
    <source>
        <dbReference type="RuleBase" id="RU004456"/>
    </source>
</evidence>
<evidence type="ECO:0000256" key="8">
    <source>
        <dbReference type="PROSITE-ProRule" id="PRU10100"/>
    </source>
</evidence>
<dbReference type="PROSITE" id="PS00144">
    <property type="entry name" value="ASN_GLN_ASE_1"/>
    <property type="match status" value="1"/>
</dbReference>
<reference evidence="13 14" key="1">
    <citation type="submission" date="2009-09" db="EMBL/GenBank/DDBJ databases">
        <authorList>
            <person name="Weinstock G."/>
            <person name="Sodergren E."/>
            <person name="Clifton S."/>
            <person name="Fulton L."/>
            <person name="Fulton B."/>
            <person name="Courtney L."/>
            <person name="Fronick C."/>
            <person name="Harrison M."/>
            <person name="Strong C."/>
            <person name="Farmer C."/>
            <person name="Delahaunty K."/>
            <person name="Markovic C."/>
            <person name="Hall O."/>
            <person name="Minx P."/>
            <person name="Tomlinson C."/>
            <person name="Mitreva M."/>
            <person name="Nelson J."/>
            <person name="Hou S."/>
            <person name="Wollam A."/>
            <person name="Pepin K.H."/>
            <person name="Johnson M."/>
            <person name="Bhonagiri V."/>
            <person name="Nash W.E."/>
            <person name="Warren W."/>
            <person name="Chinwalla A."/>
            <person name="Mardis E.R."/>
            <person name="Wilson R.K."/>
        </authorList>
    </citation>
    <scope>NUCLEOTIDE SEQUENCE [LARGE SCALE GENOMIC DNA]</scope>
    <source>
        <strain evidence="13">ATCC 35185</strain>
        <strain evidence="14">ATCC 35185 / DSM 20758 / VPI D19B-28</strain>
    </source>
</reference>
<keyword evidence="15" id="KW-1185">Reference proteome</keyword>
<evidence type="ECO:0000256" key="4">
    <source>
        <dbReference type="ARBA" id="ARBA00049366"/>
    </source>
</evidence>
<dbReference type="Pfam" id="PF17763">
    <property type="entry name" value="Asparaginase_C"/>
    <property type="match status" value="1"/>
</dbReference>
<organism evidence="13 14">
    <name type="scientific">Selenomonas sputigena (strain ATCC 35185 / DSM 20758 / CCUG 44933 / VPI D19B-28)</name>
    <dbReference type="NCBI Taxonomy" id="546271"/>
    <lineage>
        <taxon>Bacteria</taxon>
        <taxon>Bacillati</taxon>
        <taxon>Bacillota</taxon>
        <taxon>Negativicutes</taxon>
        <taxon>Selenomonadales</taxon>
        <taxon>Selenomonadaceae</taxon>
        <taxon>Selenomonas</taxon>
    </lineage>
</organism>
<sequence length="328" mass="33975">MKPKICILTTGGTIAGAAARSDALTGYRAGALGADELLAAVPEIADVCAIESEEVAAIDSKDMTETVWLHLAARIEAALAAGAAGIVVTHGTDTLEETAYFLHLVVKSEKPVVLTGAMRPATALSADGPLNLLDAVRLAASPEAHGQGALVVLNGEIHSTRDVQKVHTTAVQAFVSPDVGALGRMEDGTPHFRRRVLTRHTRESEFDLAGVTALPYVPILYGHAGADIRLARAAIESGAAGIVHAGTGNGSIHEALLATLADAAGKGIGVVRASRTGAGAVLFAESAYADAGFIDADTLPPAKARILLALALLKTNDRDEIQRMFREY</sequence>
<dbReference type="Pfam" id="PF00710">
    <property type="entry name" value="Asparaginase"/>
    <property type="match status" value="1"/>
</dbReference>
<dbReference type="eggNOG" id="COG0252">
    <property type="taxonomic scope" value="Bacteria"/>
</dbReference>
<dbReference type="PANTHER" id="PTHR11707:SF28">
    <property type="entry name" value="60 KDA LYSOPHOSPHOLIPASE"/>
    <property type="match status" value="1"/>
</dbReference>
<gene>
    <name evidence="12" type="ordered locus">Selsp_1993</name>
    <name evidence="13" type="ORF">SELSPUOL_02651</name>
</gene>
<evidence type="ECO:0000259" key="10">
    <source>
        <dbReference type="Pfam" id="PF00710"/>
    </source>
</evidence>
<dbReference type="EC" id="3.5.1.1" evidence="2"/>
<feature type="domain" description="L-asparaginase N-terminal" evidence="10">
    <location>
        <begin position="4"/>
        <end position="195"/>
    </location>
</feature>
<feature type="active site" evidence="7">
    <location>
        <position position="13"/>
    </location>
</feature>
<dbReference type="PANTHER" id="PTHR11707">
    <property type="entry name" value="L-ASPARAGINASE"/>
    <property type="match status" value="1"/>
</dbReference>
<dbReference type="PROSITE" id="PS00917">
    <property type="entry name" value="ASN_GLN_ASE_2"/>
    <property type="match status" value="1"/>
</dbReference>
<feature type="binding site" evidence="6">
    <location>
        <begin position="92"/>
        <end position="93"/>
    </location>
    <ligand>
        <name>substrate</name>
    </ligand>
</feature>
<protein>
    <recommendedName>
        <fullName evidence="2">asparaginase</fullName>
        <ecNumber evidence="2">3.5.1.1</ecNumber>
    </recommendedName>
</protein>
<evidence type="ECO:0000313" key="15">
    <source>
        <dbReference type="Proteomes" id="UP000011124"/>
    </source>
</evidence>
<evidence type="ECO:0000313" key="14">
    <source>
        <dbReference type="Proteomes" id="UP000003505"/>
    </source>
</evidence>
<accession>C9LYU0</accession>
<dbReference type="InterPro" id="IPR006034">
    <property type="entry name" value="Asparaginase/glutaminase-like"/>
</dbReference>
<evidence type="ECO:0000256" key="6">
    <source>
        <dbReference type="PIRSR" id="PIRSR001220-2"/>
    </source>
</evidence>